<dbReference type="Proteomes" id="UP000325577">
    <property type="component" value="Linkage Group LG12"/>
</dbReference>
<dbReference type="GO" id="GO:0015112">
    <property type="term" value="F:nitrate transmembrane transporter activity"/>
    <property type="evidence" value="ECO:0007669"/>
    <property type="project" value="TreeGrafter"/>
</dbReference>
<dbReference type="Pfam" id="PF22936">
    <property type="entry name" value="Pol_BBD"/>
    <property type="match status" value="1"/>
</dbReference>
<dbReference type="EMBL" id="CM018035">
    <property type="protein sequence ID" value="KAA8542236.1"/>
    <property type="molecule type" value="Genomic_DNA"/>
</dbReference>
<feature type="compositionally biased region" description="Polar residues" evidence="1">
    <location>
        <begin position="581"/>
        <end position="592"/>
    </location>
</feature>
<dbReference type="OrthoDB" id="2015470at2759"/>
<feature type="signal peptide" evidence="2">
    <location>
        <begin position="1"/>
        <end position="22"/>
    </location>
</feature>
<evidence type="ECO:0000256" key="1">
    <source>
        <dbReference type="SAM" id="MobiDB-lite"/>
    </source>
</evidence>
<keyword evidence="5" id="KW-1185">Reference proteome</keyword>
<reference evidence="4 5" key="1">
    <citation type="submission" date="2019-09" db="EMBL/GenBank/DDBJ databases">
        <title>A chromosome-level genome assembly of the Chinese tupelo Nyssa sinensis.</title>
        <authorList>
            <person name="Yang X."/>
            <person name="Kang M."/>
            <person name="Yang Y."/>
            <person name="Xiong H."/>
            <person name="Wang M."/>
            <person name="Zhang Z."/>
            <person name="Wang Z."/>
            <person name="Wu H."/>
            <person name="Ma T."/>
            <person name="Liu J."/>
            <person name="Xi Z."/>
        </authorList>
    </citation>
    <scope>NUCLEOTIDE SEQUENCE [LARGE SCALE GENOMIC DNA]</scope>
    <source>
        <strain evidence="4">J267</strain>
        <tissue evidence="4">Leaf</tissue>
    </source>
</reference>
<evidence type="ECO:0000259" key="3">
    <source>
        <dbReference type="Pfam" id="PF22936"/>
    </source>
</evidence>
<keyword evidence="2" id="KW-0732">Signal</keyword>
<name>A0A5J5BHV4_9ASTE</name>
<evidence type="ECO:0000313" key="5">
    <source>
        <dbReference type="Proteomes" id="UP000325577"/>
    </source>
</evidence>
<feature type="region of interest" description="Disordered" evidence="1">
    <location>
        <begin position="581"/>
        <end position="620"/>
    </location>
</feature>
<dbReference type="InterPro" id="IPR054722">
    <property type="entry name" value="PolX-like_BBD"/>
</dbReference>
<gene>
    <name evidence="4" type="ORF">F0562_023628</name>
</gene>
<evidence type="ECO:0000256" key="2">
    <source>
        <dbReference type="SAM" id="SignalP"/>
    </source>
</evidence>
<feature type="chain" id="PRO_5023848307" description="Retrovirus-related Pol polyprotein from transposon TNT 1-94-like beta-barrel domain-containing protein" evidence="2">
    <location>
        <begin position="23"/>
        <end position="673"/>
    </location>
</feature>
<dbReference type="PANTHER" id="PTHR34806">
    <property type="entry name" value="HIGH-AFFINITY NITRATE TRANSPORTER 3.2"/>
    <property type="match status" value="1"/>
</dbReference>
<dbReference type="AlphaFoldDB" id="A0A5J5BHV4"/>
<sequence>MAAHRFMVASLLLCCFLHSCYGVTFSSLQRTLVVTASPTPGQVVKAGEDQITVTWSFNQTFPGTDSAYKTIKVMLCYAPISQVDRAWRNTVDNLAKDKTCQFQIVAKPYSPSNNSFTWTIEKDIPQATYFVRSYAYNSDSSEAAYETIVTSNSAAQSNPAFLKWRRTDRLVKGWLTATLSEEVLGIVVGLGTAAEVWNALVHAFARASSARSLALKQRLTSITRGTDNLSTYLRRFKTICDELAAIGKPVSDQKKSWWLLNGLGKDFEIFTATMLRPPVPSYSEVVTQLESYAERHNINSPAQPPVVFYGQKTYKNRKGQGQSASFNSKGRGFTQGNQSAHKTSNSFGQSSGSHQSRGNKKDDGPTCQICNKKYHTAIECFERFNHSFTTDNLPQAFSAVQVGDTEDFPWHLDTGATDHMTASTGNLQSVTPYTKSDGVMVGNGHILPITHIGTATLSSGSSSIKLNDVLVVPDIQKDLLSVSKLTSDYPLIFEFNGPGFVLKDRISKQIIAKGWKRKGLYTFEGSQDHSTSPTALFSSRHVVFDESLLPYSKPTALYGEPPVEGEFCIFEEHADILSPSAFASPSNMSHSPTMPPSQPAPASDMRHEVSQHDATPVLCPDTSHATATLVSPHDNSQPDSLSREQLQHTMITRAKSGVRKPNPKAFTVLLAFL</sequence>
<feature type="domain" description="Retrovirus-related Pol polyprotein from transposon TNT 1-94-like beta-barrel" evidence="3">
    <location>
        <begin position="410"/>
        <end position="487"/>
    </location>
</feature>
<dbReference type="Pfam" id="PF14223">
    <property type="entry name" value="Retrotran_gag_2"/>
    <property type="match status" value="1"/>
</dbReference>
<feature type="region of interest" description="Disordered" evidence="1">
    <location>
        <begin position="317"/>
        <end position="366"/>
    </location>
</feature>
<accession>A0A5J5BHV4</accession>
<evidence type="ECO:0000313" key="4">
    <source>
        <dbReference type="EMBL" id="KAA8542236.1"/>
    </source>
</evidence>
<dbReference type="PANTHER" id="PTHR34806:SF1">
    <property type="entry name" value="HIGH-AFFINITY NITRATE TRANSPORTER 3.1"/>
    <property type="match status" value="1"/>
</dbReference>
<dbReference type="InterPro" id="IPR016605">
    <property type="entry name" value="Transptr_NO3_Nar2"/>
</dbReference>
<dbReference type="GO" id="GO:0005886">
    <property type="term" value="C:plasma membrane"/>
    <property type="evidence" value="ECO:0007669"/>
    <property type="project" value="TreeGrafter"/>
</dbReference>
<feature type="compositionally biased region" description="Polar residues" evidence="1">
    <location>
        <begin position="319"/>
        <end position="356"/>
    </location>
</feature>
<dbReference type="GO" id="GO:0010167">
    <property type="term" value="P:response to nitrate"/>
    <property type="evidence" value="ECO:0007669"/>
    <property type="project" value="InterPro"/>
</dbReference>
<protein>
    <recommendedName>
        <fullName evidence="3">Retrovirus-related Pol polyprotein from transposon TNT 1-94-like beta-barrel domain-containing protein</fullName>
    </recommendedName>
</protein>
<organism evidence="4 5">
    <name type="scientific">Nyssa sinensis</name>
    <dbReference type="NCBI Taxonomy" id="561372"/>
    <lineage>
        <taxon>Eukaryota</taxon>
        <taxon>Viridiplantae</taxon>
        <taxon>Streptophyta</taxon>
        <taxon>Embryophyta</taxon>
        <taxon>Tracheophyta</taxon>
        <taxon>Spermatophyta</taxon>
        <taxon>Magnoliopsida</taxon>
        <taxon>eudicotyledons</taxon>
        <taxon>Gunneridae</taxon>
        <taxon>Pentapetalae</taxon>
        <taxon>asterids</taxon>
        <taxon>Cornales</taxon>
        <taxon>Nyssaceae</taxon>
        <taxon>Nyssa</taxon>
    </lineage>
</organism>
<proteinExistence type="predicted"/>
<dbReference type="Pfam" id="PF16974">
    <property type="entry name" value="NAR2"/>
    <property type="match status" value="1"/>
</dbReference>